<dbReference type="SMART" id="SM00908">
    <property type="entry name" value="Gal-bind_lectin"/>
    <property type="match status" value="1"/>
</dbReference>
<organism evidence="5 6">
    <name type="scientific">Fragilariopsis cylindrus CCMP1102</name>
    <dbReference type="NCBI Taxonomy" id="635003"/>
    <lineage>
        <taxon>Eukaryota</taxon>
        <taxon>Sar</taxon>
        <taxon>Stramenopiles</taxon>
        <taxon>Ochrophyta</taxon>
        <taxon>Bacillariophyta</taxon>
        <taxon>Bacillariophyceae</taxon>
        <taxon>Bacillariophycidae</taxon>
        <taxon>Bacillariales</taxon>
        <taxon>Bacillariaceae</taxon>
        <taxon>Fragilariopsis</taxon>
    </lineage>
</organism>
<dbReference type="InterPro" id="IPR012677">
    <property type="entry name" value="Nucleotide-bd_a/b_plait_sf"/>
</dbReference>
<evidence type="ECO:0008006" key="7">
    <source>
        <dbReference type="Google" id="ProtNLM"/>
    </source>
</evidence>
<feature type="compositionally biased region" description="Basic residues" evidence="2">
    <location>
        <begin position="126"/>
        <end position="135"/>
    </location>
</feature>
<dbReference type="SUPFAM" id="SSF49899">
    <property type="entry name" value="Concanavalin A-like lectins/glucanases"/>
    <property type="match status" value="1"/>
</dbReference>
<feature type="compositionally biased region" description="Polar residues" evidence="2">
    <location>
        <begin position="24"/>
        <end position="33"/>
    </location>
</feature>
<dbReference type="PROSITE" id="PS50102">
    <property type="entry name" value="RRM"/>
    <property type="match status" value="1"/>
</dbReference>
<sequence>MVLPDNTDDPAAAPYSSSSSRSSNTNKMTTWRDNVSKQKVEDHATKYYLQSSMPKDFVYTEEEKGLLQMYDTTKIFEREVMRLKEKKAREHIYAATSATAASSAGIDDDDDDDDNEQNANNNPAVAKKKKRKKKAASGTTVPGMNDVDAMLSSSEEEEDDDDLDSDDDDNNNKKKYSAEDKLKALRKEIEGKKLAKLQENDARATEERMRDELLAKNNDDMDGVSQPLLKRKKFNDDGGSSTLSPTRDGQGSGVPSLLSKMIPKQTPPHEFSEKLEFVPWKGKILFPISPDDEPKWTPALDYRPKNPNDGAFLVALEDFDITKAVNGEGPNTIAIKFQGPIDSKRFSFNIAGPNHNDFDSVLFHFNPRPREKGGLILVNDKQKGVWGRAVQLPLSEAPLMFGQSSATLIVQINGDGFDVFVENKHIARLEHRVELPSRPCNLFLQFPTCDDSRRPENWIVYKTWWGNKELMAKEDISNVAGVNAYDSVHPKKLFISGLKKLRTDQQIEMRTATMEREFGKYGGPRGVQTIVPKFSRYAFIEFETEQQCTVALQHLGSQYKLNRARRTKHEALTEERAEKESGKTKGW</sequence>
<dbReference type="Pfam" id="PF00337">
    <property type="entry name" value="Gal-bind_lectin"/>
    <property type="match status" value="1"/>
</dbReference>
<evidence type="ECO:0000259" key="3">
    <source>
        <dbReference type="PROSITE" id="PS50102"/>
    </source>
</evidence>
<dbReference type="PROSITE" id="PS51304">
    <property type="entry name" value="GALECTIN"/>
    <property type="match status" value="1"/>
</dbReference>
<dbReference type="InterPro" id="IPR000504">
    <property type="entry name" value="RRM_dom"/>
</dbReference>
<feature type="region of interest" description="Disordered" evidence="2">
    <location>
        <begin position="94"/>
        <end position="268"/>
    </location>
</feature>
<feature type="compositionally biased region" description="Acidic residues" evidence="2">
    <location>
        <begin position="106"/>
        <end position="116"/>
    </location>
</feature>
<feature type="domain" description="RRM" evidence="3">
    <location>
        <begin position="491"/>
        <end position="579"/>
    </location>
</feature>
<dbReference type="EMBL" id="KV784370">
    <property type="protein sequence ID" value="OEU10755.1"/>
    <property type="molecule type" value="Genomic_DNA"/>
</dbReference>
<dbReference type="KEGG" id="fcy:FRACYDRAFT_246623"/>
<proteinExistence type="predicted"/>
<dbReference type="Gene3D" id="2.60.120.200">
    <property type="match status" value="1"/>
</dbReference>
<feature type="compositionally biased region" description="Basic and acidic residues" evidence="2">
    <location>
        <begin position="170"/>
        <end position="219"/>
    </location>
</feature>
<feature type="domain" description="Galectin" evidence="4">
    <location>
        <begin position="321"/>
        <end position="461"/>
    </location>
</feature>
<dbReference type="InterPro" id="IPR035979">
    <property type="entry name" value="RBD_domain_sf"/>
</dbReference>
<evidence type="ECO:0000256" key="1">
    <source>
        <dbReference type="PROSITE-ProRule" id="PRU00176"/>
    </source>
</evidence>
<evidence type="ECO:0000313" key="5">
    <source>
        <dbReference type="EMBL" id="OEU10755.1"/>
    </source>
</evidence>
<dbReference type="AlphaFoldDB" id="A0A1E7EY73"/>
<reference evidence="5 6" key="1">
    <citation type="submission" date="2016-09" db="EMBL/GenBank/DDBJ databases">
        <title>Extensive genetic diversity and differential bi-allelic expression allows diatom success in the polar Southern Ocean.</title>
        <authorList>
            <consortium name="DOE Joint Genome Institute"/>
            <person name="Mock T."/>
            <person name="Otillar R.P."/>
            <person name="Strauss J."/>
            <person name="Dupont C."/>
            <person name="Frickenhaus S."/>
            <person name="Maumus F."/>
            <person name="Mcmullan M."/>
            <person name="Sanges R."/>
            <person name="Schmutz J."/>
            <person name="Toseland A."/>
            <person name="Valas R."/>
            <person name="Veluchamy A."/>
            <person name="Ward B.J."/>
            <person name="Allen A."/>
            <person name="Barry K."/>
            <person name="Falciatore A."/>
            <person name="Ferrante M."/>
            <person name="Fortunato A.E."/>
            <person name="Gloeckner G."/>
            <person name="Gruber A."/>
            <person name="Hipkin R."/>
            <person name="Janech M."/>
            <person name="Kroth P."/>
            <person name="Leese F."/>
            <person name="Lindquist E."/>
            <person name="Lyon B.R."/>
            <person name="Martin J."/>
            <person name="Mayer C."/>
            <person name="Parker M."/>
            <person name="Quesneville H."/>
            <person name="Raymond J."/>
            <person name="Uhlig C."/>
            <person name="Valentin K.U."/>
            <person name="Worden A.Z."/>
            <person name="Armbrust E.V."/>
            <person name="Bowler C."/>
            <person name="Green B."/>
            <person name="Moulton V."/>
            <person name="Van Oosterhout C."/>
            <person name="Grigoriev I."/>
        </authorList>
    </citation>
    <scope>NUCLEOTIDE SEQUENCE [LARGE SCALE GENOMIC DNA]</scope>
    <source>
        <strain evidence="5 6">CCMP1102</strain>
    </source>
</reference>
<accession>A0A1E7EY73</accession>
<name>A0A1E7EY73_9STRA</name>
<dbReference type="Gene3D" id="3.30.70.330">
    <property type="match status" value="1"/>
</dbReference>
<dbReference type="InterPro" id="IPR001079">
    <property type="entry name" value="Galectin_CRD"/>
</dbReference>
<keyword evidence="6" id="KW-1185">Reference proteome</keyword>
<feature type="region of interest" description="Disordered" evidence="2">
    <location>
        <begin position="1"/>
        <end position="40"/>
    </location>
</feature>
<evidence type="ECO:0000256" key="2">
    <source>
        <dbReference type="SAM" id="MobiDB-lite"/>
    </source>
</evidence>
<evidence type="ECO:0000259" key="4">
    <source>
        <dbReference type="PROSITE" id="PS51304"/>
    </source>
</evidence>
<keyword evidence="1" id="KW-0694">RNA-binding</keyword>
<feature type="compositionally biased region" description="Acidic residues" evidence="2">
    <location>
        <begin position="154"/>
        <end position="169"/>
    </location>
</feature>
<evidence type="ECO:0000313" key="6">
    <source>
        <dbReference type="Proteomes" id="UP000095751"/>
    </source>
</evidence>
<dbReference type="InterPro" id="IPR013320">
    <property type="entry name" value="ConA-like_dom_sf"/>
</dbReference>
<dbReference type="Proteomes" id="UP000095751">
    <property type="component" value="Unassembled WGS sequence"/>
</dbReference>
<protein>
    <recommendedName>
        <fullName evidence="7">Galectin</fullName>
    </recommendedName>
</protein>
<dbReference type="SUPFAM" id="SSF54928">
    <property type="entry name" value="RNA-binding domain, RBD"/>
    <property type="match status" value="1"/>
</dbReference>
<dbReference type="GO" id="GO:0030246">
    <property type="term" value="F:carbohydrate binding"/>
    <property type="evidence" value="ECO:0007669"/>
    <property type="project" value="InterPro"/>
</dbReference>
<dbReference type="OrthoDB" id="439808at2759"/>
<dbReference type="GO" id="GO:0003723">
    <property type="term" value="F:RNA binding"/>
    <property type="evidence" value="ECO:0007669"/>
    <property type="project" value="UniProtKB-UniRule"/>
</dbReference>
<feature type="compositionally biased region" description="Low complexity" evidence="2">
    <location>
        <begin position="94"/>
        <end position="105"/>
    </location>
</feature>
<gene>
    <name evidence="5" type="ORF">FRACYDRAFT_246623</name>
</gene>
<dbReference type="InParanoid" id="A0A1E7EY73"/>
<feature type="compositionally biased region" description="Polar residues" evidence="2">
    <location>
        <begin position="238"/>
        <end position="249"/>
    </location>
</feature>